<dbReference type="PANTHER" id="PTHR24364:SF17">
    <property type="entry name" value="TROPHOBLAST GLYCOPROTEIN"/>
    <property type="match status" value="1"/>
</dbReference>
<evidence type="ECO:0000256" key="1">
    <source>
        <dbReference type="ARBA" id="ARBA00022614"/>
    </source>
</evidence>
<keyword evidence="5" id="KW-0472">Membrane</keyword>
<organism evidence="8 9">
    <name type="scientific">Chloebia gouldiae</name>
    <name type="common">Gouldian finch</name>
    <name type="synonym">Erythrura gouldiae</name>
    <dbReference type="NCBI Taxonomy" id="44316"/>
    <lineage>
        <taxon>Eukaryota</taxon>
        <taxon>Metazoa</taxon>
        <taxon>Chordata</taxon>
        <taxon>Craniata</taxon>
        <taxon>Vertebrata</taxon>
        <taxon>Euteleostomi</taxon>
        <taxon>Archelosauria</taxon>
        <taxon>Archosauria</taxon>
        <taxon>Dinosauria</taxon>
        <taxon>Saurischia</taxon>
        <taxon>Theropoda</taxon>
        <taxon>Coelurosauria</taxon>
        <taxon>Aves</taxon>
        <taxon>Neognathae</taxon>
        <taxon>Neoaves</taxon>
        <taxon>Telluraves</taxon>
        <taxon>Australaves</taxon>
        <taxon>Passeriformes</taxon>
        <taxon>Passeroidea</taxon>
        <taxon>Passeridae</taxon>
        <taxon>Chloebia</taxon>
    </lineage>
</organism>
<feature type="domain" description="LRRCT" evidence="7">
    <location>
        <begin position="527"/>
        <end position="578"/>
    </location>
</feature>
<feature type="region of interest" description="Disordered" evidence="4">
    <location>
        <begin position="35"/>
        <end position="281"/>
    </location>
</feature>
<feature type="non-terminal residue" evidence="8">
    <location>
        <position position="655"/>
    </location>
</feature>
<dbReference type="GO" id="GO:0090090">
    <property type="term" value="P:negative regulation of canonical Wnt signaling pathway"/>
    <property type="evidence" value="ECO:0007669"/>
    <property type="project" value="TreeGrafter"/>
</dbReference>
<accession>A0A3L8T9H5</accession>
<keyword evidence="1" id="KW-0433">Leucine-rich repeat</keyword>
<dbReference type="InterPro" id="IPR052286">
    <property type="entry name" value="Wnt_signaling_inhibitor"/>
</dbReference>
<comment type="caution">
    <text evidence="8">The sequence shown here is derived from an EMBL/GenBank/DDBJ whole genome shotgun (WGS) entry which is preliminary data.</text>
</comment>
<feature type="transmembrane region" description="Helical" evidence="5">
    <location>
        <begin position="591"/>
        <end position="611"/>
    </location>
</feature>
<evidence type="ECO:0000256" key="5">
    <source>
        <dbReference type="SAM" id="Phobius"/>
    </source>
</evidence>
<proteinExistence type="predicted"/>
<keyword evidence="9" id="KW-1185">Reference proteome</keyword>
<evidence type="ECO:0000259" key="6">
    <source>
        <dbReference type="SMART" id="SM00013"/>
    </source>
</evidence>
<dbReference type="InterPro" id="IPR032675">
    <property type="entry name" value="LRR_dom_sf"/>
</dbReference>
<dbReference type="InterPro" id="IPR001611">
    <property type="entry name" value="Leu-rich_rpt"/>
</dbReference>
<feature type="compositionally biased region" description="Low complexity" evidence="4">
    <location>
        <begin position="123"/>
        <end position="136"/>
    </location>
</feature>
<feature type="compositionally biased region" description="Basic and acidic residues" evidence="4">
    <location>
        <begin position="59"/>
        <end position="74"/>
    </location>
</feature>
<dbReference type="SMART" id="SM00082">
    <property type="entry name" value="LRRCT"/>
    <property type="match status" value="1"/>
</dbReference>
<keyword evidence="2" id="KW-0732">Signal</keyword>
<dbReference type="InterPro" id="IPR003591">
    <property type="entry name" value="Leu-rich_rpt_typical-subtyp"/>
</dbReference>
<dbReference type="PROSITE" id="PS51450">
    <property type="entry name" value="LRR"/>
    <property type="match status" value="1"/>
</dbReference>
<feature type="compositionally biased region" description="Basic residues" evidence="4">
    <location>
        <begin position="258"/>
        <end position="268"/>
    </location>
</feature>
<evidence type="ECO:0000259" key="7">
    <source>
        <dbReference type="SMART" id="SM00082"/>
    </source>
</evidence>
<dbReference type="InterPro" id="IPR000372">
    <property type="entry name" value="LRRNT"/>
</dbReference>
<dbReference type="EMBL" id="QUSF01000002">
    <property type="protein sequence ID" value="RLW12428.1"/>
    <property type="molecule type" value="Genomic_DNA"/>
</dbReference>
<evidence type="ECO:0000313" key="9">
    <source>
        <dbReference type="Proteomes" id="UP000276834"/>
    </source>
</evidence>
<dbReference type="InterPro" id="IPR000483">
    <property type="entry name" value="Cys-rich_flank_reg_C"/>
</dbReference>
<keyword evidence="5" id="KW-0812">Transmembrane</keyword>
<gene>
    <name evidence="8" type="ORF">DV515_00000846</name>
</gene>
<keyword evidence="5" id="KW-1133">Transmembrane helix</keyword>
<name>A0A3L8T9H5_CHLGU</name>
<dbReference type="SMART" id="SM00013">
    <property type="entry name" value="LRRNT"/>
    <property type="match status" value="1"/>
</dbReference>
<protein>
    <recommendedName>
        <fullName evidence="10">Trophoblast glycoprotein</fullName>
    </recommendedName>
</protein>
<feature type="compositionally biased region" description="Low complexity" evidence="4">
    <location>
        <begin position="42"/>
        <end position="54"/>
    </location>
</feature>
<keyword evidence="3" id="KW-0677">Repeat</keyword>
<feature type="compositionally biased region" description="Basic residues" evidence="4">
    <location>
        <begin position="140"/>
        <end position="149"/>
    </location>
</feature>
<dbReference type="Pfam" id="PF01462">
    <property type="entry name" value="LRRNT"/>
    <property type="match status" value="1"/>
</dbReference>
<dbReference type="Pfam" id="PF13855">
    <property type="entry name" value="LRR_8"/>
    <property type="match status" value="2"/>
</dbReference>
<sequence>MATHTIHDFLKYPLCRVSFGAHSVYFVAAVVPSSPETRSLGRRAGAAAASSRHGTPALETRRDSPSCRWSERAHRGNRRERRPAAAAGQAQVRRCEAGSGARGSPFQSRAGPAPRPGSRAEAPHGAAPHGAAPLGGKVSLRQHHLGRGRGARDAEQTLPRAPGEAAGQRRHRWSAGAAGGSRAGRGRRLPLAGRRLVSSASGGRARRGEGGRGVGGRAGGSRRRTAAEFVLYEGRERSGAGPRGETPAPEERAARSRPPPRRAARSRRRPEGKVARGAGPGAMPGRGALCLGLLLPVLLGCGSAQPGGCPALCECSEPARTVKCVNRNLTAVPPDLPPYVRSLFITGNPLTDLPAGAFPAQRLPDLASLNLSGNHLRTVEAGALALPALRQLDLSGNALASFSPQAFGEGGSPLEELALRGALRNHSVLLSLAALLQSGALRNLSRLELADNELLLLPAGMFTALPALRQLDLSNNSLVGLRNVSFQGLGQLQSLNLSDNSLGVLWNSTLAQFRSLPALRRIVLRRNTWVCDCAIEDLVTWLKESDQVEGKEALTCASPDKMLGKALLKISGSDLNCSVPIDLPSQLQTSYVFLGIVLALIGAIFLLVLYLNRKGIKKWMHNIRDACRDHMEGYHYRYEINADPRLTNLSSNSDV</sequence>
<dbReference type="PRINTS" id="PR00019">
    <property type="entry name" value="LEURICHRPT"/>
</dbReference>
<dbReference type="SMART" id="SM00369">
    <property type="entry name" value="LRR_TYP"/>
    <property type="match status" value="6"/>
</dbReference>
<evidence type="ECO:0008006" key="10">
    <source>
        <dbReference type="Google" id="ProtNLM"/>
    </source>
</evidence>
<evidence type="ECO:0000256" key="3">
    <source>
        <dbReference type="ARBA" id="ARBA00022737"/>
    </source>
</evidence>
<dbReference type="STRING" id="44316.ENSEGOP00005002206"/>
<evidence type="ECO:0000313" key="8">
    <source>
        <dbReference type="EMBL" id="RLW12428.1"/>
    </source>
</evidence>
<dbReference type="Proteomes" id="UP000276834">
    <property type="component" value="Unassembled WGS sequence"/>
</dbReference>
<dbReference type="OrthoDB" id="8861968at2759"/>
<dbReference type="SUPFAM" id="SSF52058">
    <property type="entry name" value="L domain-like"/>
    <property type="match status" value="1"/>
</dbReference>
<dbReference type="GO" id="GO:0005886">
    <property type="term" value="C:plasma membrane"/>
    <property type="evidence" value="ECO:0007669"/>
    <property type="project" value="TreeGrafter"/>
</dbReference>
<feature type="domain" description="LRRNT" evidence="6">
    <location>
        <begin position="308"/>
        <end position="342"/>
    </location>
</feature>
<dbReference type="AlphaFoldDB" id="A0A3L8T9H5"/>
<evidence type="ECO:0000256" key="4">
    <source>
        <dbReference type="SAM" id="MobiDB-lite"/>
    </source>
</evidence>
<dbReference type="Gene3D" id="3.80.10.10">
    <property type="entry name" value="Ribonuclease Inhibitor"/>
    <property type="match status" value="1"/>
</dbReference>
<evidence type="ECO:0000256" key="2">
    <source>
        <dbReference type="ARBA" id="ARBA00022729"/>
    </source>
</evidence>
<reference evidence="8 9" key="1">
    <citation type="journal article" date="2018" name="Proc. R. Soc. B">
        <title>A non-coding region near Follistatin controls head colour polymorphism in the Gouldian finch.</title>
        <authorList>
            <person name="Toomey M.B."/>
            <person name="Marques C.I."/>
            <person name="Andrade P."/>
            <person name="Araujo P.M."/>
            <person name="Sabatino S."/>
            <person name="Gazda M.A."/>
            <person name="Afonso S."/>
            <person name="Lopes R.J."/>
            <person name="Corbo J.C."/>
            <person name="Carneiro M."/>
        </authorList>
    </citation>
    <scope>NUCLEOTIDE SEQUENCE [LARGE SCALE GENOMIC DNA]</scope>
    <source>
        <strain evidence="8">Red01</strain>
        <tissue evidence="8">Muscle</tissue>
    </source>
</reference>
<dbReference type="PANTHER" id="PTHR24364">
    <property type="entry name" value="LP06937P"/>
    <property type="match status" value="1"/>
</dbReference>
<feature type="compositionally biased region" description="Low complexity" evidence="4">
    <location>
        <begin position="189"/>
        <end position="203"/>
    </location>
</feature>